<gene>
    <name evidence="1" type="ORF">CGLO_04234</name>
</gene>
<evidence type="ECO:0000313" key="1">
    <source>
        <dbReference type="EMBL" id="EQB55810.1"/>
    </source>
</evidence>
<proteinExistence type="predicted"/>
<dbReference type="EMBL" id="AMYD01000864">
    <property type="protein sequence ID" value="EQB55810.1"/>
    <property type="molecule type" value="Genomic_DNA"/>
</dbReference>
<dbReference type="AlphaFoldDB" id="T0M4S6"/>
<sequence>MDGHEVLGTTLSVRLSLGFAGWRESMRSRIGLLAMPRRLYRPGMGEPCLDSLGSSGLGIGRRVGECEPRLSRESLAVERRVGDAPVFVKLPPALPIASASRFGDPWPGRRLRGGGKTGFWPKVALLFGISGRRWLSSGEVPGLAFMLATLVLDTRKTGFIDATLLGRIVSGDGAKSSDGSIIDNRPPSLSTTLFRFTTSNGLGTGELLADLELKEGSISVLSSGGEMRRRGGRLEDCRFGLLGGTMGGEMNGSQMAVSIVSPFGFRPRMMPPPWPPVLLSSSGSLTLYSVDSDEDALLPREAIDMHRSSSLSPLFPGDS</sequence>
<accession>T0M4S6</accession>
<evidence type="ECO:0000313" key="2">
    <source>
        <dbReference type="Proteomes" id="UP000015530"/>
    </source>
</evidence>
<reference evidence="2" key="1">
    <citation type="journal article" date="2013" name="Mol. Plant Microbe Interact.">
        <title>Global aspects of pacC regulation of pathogenicity genes in Colletotrichum gloeosporioides as revealed by transcriptome analysis.</title>
        <authorList>
            <person name="Alkan N."/>
            <person name="Meng X."/>
            <person name="Friedlander G."/>
            <person name="Reuveni E."/>
            <person name="Sukno S."/>
            <person name="Sherman A."/>
            <person name="Thon M."/>
            <person name="Fluhr R."/>
            <person name="Prusky D."/>
        </authorList>
    </citation>
    <scope>NUCLEOTIDE SEQUENCE [LARGE SCALE GENOMIC DNA]</scope>
    <source>
        <strain evidence="2">Cg-14</strain>
    </source>
</reference>
<organism evidence="1 2">
    <name type="scientific">Colletotrichum gloeosporioides (strain Cg-14)</name>
    <name type="common">Anthracnose fungus</name>
    <name type="synonym">Glomerella cingulata</name>
    <dbReference type="NCBI Taxonomy" id="1237896"/>
    <lineage>
        <taxon>Eukaryota</taxon>
        <taxon>Fungi</taxon>
        <taxon>Dikarya</taxon>
        <taxon>Ascomycota</taxon>
        <taxon>Pezizomycotina</taxon>
        <taxon>Sordariomycetes</taxon>
        <taxon>Hypocreomycetidae</taxon>
        <taxon>Glomerellales</taxon>
        <taxon>Glomerellaceae</taxon>
        <taxon>Colletotrichum</taxon>
        <taxon>Colletotrichum gloeosporioides species complex</taxon>
    </lineage>
</organism>
<protein>
    <submittedName>
        <fullName evidence="1">Uncharacterized protein</fullName>
    </submittedName>
</protein>
<dbReference type="HOGENOM" id="CLU_871557_0_0_1"/>
<dbReference type="Proteomes" id="UP000015530">
    <property type="component" value="Unassembled WGS sequence"/>
</dbReference>
<comment type="caution">
    <text evidence="1">The sequence shown here is derived from an EMBL/GenBank/DDBJ whole genome shotgun (WGS) entry which is preliminary data.</text>
</comment>
<name>T0M4S6_COLGC</name>